<evidence type="ECO:0000256" key="1">
    <source>
        <dbReference type="ARBA" id="ARBA00008106"/>
    </source>
</evidence>
<dbReference type="EMBL" id="BSPG01000032">
    <property type="protein sequence ID" value="GLS46042.1"/>
    <property type="molecule type" value="Genomic_DNA"/>
</dbReference>
<keyword evidence="2 3" id="KW-0378">Hydrolase</keyword>
<comment type="similarity">
    <text evidence="1 3">Belongs to the HAD-like hydrolase superfamily. S-2-haloalkanoic acid dehalogenase family.</text>
</comment>
<dbReference type="NCBIfam" id="TIGR01493">
    <property type="entry name" value="HAD-SF-IA-v2"/>
    <property type="match status" value="1"/>
</dbReference>
<evidence type="ECO:0000313" key="4">
    <source>
        <dbReference type="EMBL" id="GLS46042.1"/>
    </source>
</evidence>
<comment type="caution">
    <text evidence="5">The sequence shown here is derived from an EMBL/GenBank/DDBJ whole genome shotgun (WGS) entry which is preliminary data.</text>
</comment>
<dbReference type="PRINTS" id="PR00413">
    <property type="entry name" value="HADHALOGNASE"/>
</dbReference>
<proteinExistence type="inferred from homology"/>
<dbReference type="AlphaFoldDB" id="A0A7W6AEL8"/>
<comment type="catalytic activity">
    <reaction evidence="3">
        <text>an (S)-2-haloacid + H2O = a (2R)-2-hydroxycarboxylate + a halide anion + H(+)</text>
        <dbReference type="Rhea" id="RHEA:11192"/>
        <dbReference type="ChEBI" id="CHEBI:15377"/>
        <dbReference type="ChEBI" id="CHEBI:15378"/>
        <dbReference type="ChEBI" id="CHEBI:16042"/>
        <dbReference type="ChEBI" id="CHEBI:58314"/>
        <dbReference type="ChEBI" id="CHEBI:137405"/>
        <dbReference type="EC" id="3.8.1.2"/>
    </reaction>
</comment>
<evidence type="ECO:0000313" key="6">
    <source>
        <dbReference type="Proteomes" id="UP000517759"/>
    </source>
</evidence>
<dbReference type="InterPro" id="IPR006439">
    <property type="entry name" value="HAD-SF_hydro_IA"/>
</dbReference>
<dbReference type="Gene3D" id="3.40.50.1000">
    <property type="entry name" value="HAD superfamily/HAD-like"/>
    <property type="match status" value="1"/>
</dbReference>
<evidence type="ECO:0000313" key="5">
    <source>
        <dbReference type="EMBL" id="MBB3900821.1"/>
    </source>
</evidence>
<dbReference type="PANTHER" id="PTHR43316:SF3">
    <property type="entry name" value="HALOACID DEHALOGENASE, TYPE II (AFU_ORTHOLOGUE AFUA_2G07750)-RELATED"/>
    <property type="match status" value="1"/>
</dbReference>
<dbReference type="Gene3D" id="1.10.150.240">
    <property type="entry name" value="Putative phosphatase, domain 2"/>
    <property type="match status" value="1"/>
</dbReference>
<reference evidence="4" key="4">
    <citation type="submission" date="2023-01" db="EMBL/GenBank/DDBJ databases">
        <title>Draft genome sequence of Methylobacterium brachythecii strain NBRC 107710.</title>
        <authorList>
            <person name="Sun Q."/>
            <person name="Mori K."/>
        </authorList>
    </citation>
    <scope>NUCLEOTIDE SEQUENCE</scope>
    <source>
        <strain evidence="4">NBRC 107710</strain>
    </source>
</reference>
<dbReference type="RefSeq" id="WP_183501608.1">
    <property type="nucleotide sequence ID" value="NZ_BSPG01000032.1"/>
</dbReference>
<reference evidence="5 6" key="3">
    <citation type="submission" date="2020-08" db="EMBL/GenBank/DDBJ databases">
        <title>Genomic Encyclopedia of Type Strains, Phase IV (KMG-IV): sequencing the most valuable type-strain genomes for metagenomic binning, comparative biology and taxonomic classification.</title>
        <authorList>
            <person name="Goeker M."/>
        </authorList>
    </citation>
    <scope>NUCLEOTIDE SEQUENCE [LARGE SCALE GENOMIC DNA]</scope>
    <source>
        <strain evidence="5 6">DSM 24105</strain>
    </source>
</reference>
<gene>
    <name evidence="4" type="ORF">GCM10007884_40330</name>
    <name evidence="5" type="ORF">GGR33_000301</name>
</gene>
<dbReference type="PANTHER" id="PTHR43316">
    <property type="entry name" value="HYDROLASE, HALOACID DELAHOGENASE-RELATED"/>
    <property type="match status" value="1"/>
</dbReference>
<dbReference type="EC" id="3.8.1.2" evidence="3"/>
<dbReference type="InterPro" id="IPR036412">
    <property type="entry name" value="HAD-like_sf"/>
</dbReference>
<reference evidence="4" key="1">
    <citation type="journal article" date="2014" name="Int. J. Syst. Evol. Microbiol.">
        <title>Complete genome of a new Firmicutes species belonging to the dominant human colonic microbiota ('Ruminococcus bicirculans') reveals two chromosomes and a selective capacity to utilize plant glucans.</title>
        <authorList>
            <consortium name="NISC Comparative Sequencing Program"/>
            <person name="Wegmann U."/>
            <person name="Louis P."/>
            <person name="Goesmann A."/>
            <person name="Henrissat B."/>
            <person name="Duncan S.H."/>
            <person name="Flint H.J."/>
        </authorList>
    </citation>
    <scope>NUCLEOTIDE SEQUENCE</scope>
    <source>
        <strain evidence="4">NBRC 107710</strain>
    </source>
</reference>
<evidence type="ECO:0000313" key="7">
    <source>
        <dbReference type="Proteomes" id="UP001156881"/>
    </source>
</evidence>
<keyword evidence="7" id="KW-1185">Reference proteome</keyword>
<dbReference type="NCBIfam" id="TIGR01428">
    <property type="entry name" value="HAD_type_II"/>
    <property type="match status" value="1"/>
</dbReference>
<organism evidence="5 6">
    <name type="scientific">Methylobacterium brachythecii</name>
    <dbReference type="NCBI Taxonomy" id="1176177"/>
    <lineage>
        <taxon>Bacteria</taxon>
        <taxon>Pseudomonadati</taxon>
        <taxon>Pseudomonadota</taxon>
        <taxon>Alphaproteobacteria</taxon>
        <taxon>Hyphomicrobiales</taxon>
        <taxon>Methylobacteriaceae</taxon>
        <taxon>Methylobacterium</taxon>
    </lineage>
</organism>
<protein>
    <recommendedName>
        <fullName evidence="3">(S)-2-haloacid dehalogenase</fullName>
        <ecNumber evidence="3">3.8.1.2</ecNumber>
    </recommendedName>
    <alternativeName>
        <fullName evidence="3">2-haloalkanoic acid dehalogenase</fullName>
    </alternativeName>
    <alternativeName>
        <fullName evidence="3">Halocarboxylic acid halidohydrolase</fullName>
    </alternativeName>
    <alternativeName>
        <fullName evidence="3">L-2-haloacid dehalogenase</fullName>
    </alternativeName>
</protein>
<dbReference type="InterPro" id="IPR006328">
    <property type="entry name" value="2-HAD"/>
</dbReference>
<comment type="function">
    <text evidence="3">Catalyzes the hydrolytic dehalogenation of small (S)-2-haloalkanoic acids to yield the corresponding (R)-2-hydroxyalkanoic acids.</text>
</comment>
<name>A0A7W6AEL8_9HYPH</name>
<sequence length="224" mass="24590">MPHEISFAGKSCVVFDAYGTLLDVHSAVQRHAERVGPEAASLSALWRVKQLEYSWVLSLIGRYESFWSLTEQALDYALARHPTVNPALRQPLLDAYRALDAYPEVPDVLSRLREAGLRIAILSNGNQAMLDRAVSSAGLADRLDAVLSVDDVQVFKTSPKAYQLVLDRLGGTEAEVMFCSSNRWDVAGASAFGFIPVWVNRQGMPDEYPDLPPVAMVKDLAGLA</sequence>
<dbReference type="Proteomes" id="UP001156881">
    <property type="component" value="Unassembled WGS sequence"/>
</dbReference>
<dbReference type="SFLD" id="SFLDS00003">
    <property type="entry name" value="Haloacid_Dehalogenase"/>
    <property type="match status" value="1"/>
</dbReference>
<dbReference type="InterPro" id="IPR023198">
    <property type="entry name" value="PGP-like_dom2"/>
</dbReference>
<accession>A0A7W6AEL8</accession>
<evidence type="ECO:0000256" key="3">
    <source>
        <dbReference type="RuleBase" id="RU368077"/>
    </source>
</evidence>
<dbReference type="SUPFAM" id="SSF56784">
    <property type="entry name" value="HAD-like"/>
    <property type="match status" value="1"/>
</dbReference>
<dbReference type="EMBL" id="JACIDN010000001">
    <property type="protein sequence ID" value="MBB3900821.1"/>
    <property type="molecule type" value="Genomic_DNA"/>
</dbReference>
<evidence type="ECO:0000256" key="2">
    <source>
        <dbReference type="ARBA" id="ARBA00022801"/>
    </source>
</evidence>
<dbReference type="SFLD" id="SFLDG01129">
    <property type="entry name" value="C1.5:_HAD__Beta-PGM__Phosphata"/>
    <property type="match status" value="1"/>
</dbReference>
<dbReference type="Pfam" id="PF00702">
    <property type="entry name" value="Hydrolase"/>
    <property type="match status" value="1"/>
</dbReference>
<dbReference type="SFLD" id="SFLDF00045">
    <property type="entry name" value="2-haloacid_dehalogenase"/>
    <property type="match status" value="1"/>
</dbReference>
<dbReference type="Proteomes" id="UP000517759">
    <property type="component" value="Unassembled WGS sequence"/>
</dbReference>
<dbReference type="SFLD" id="SFLDG01135">
    <property type="entry name" value="C1.5.6:_HAD__Beta-PGM__Phospha"/>
    <property type="match status" value="1"/>
</dbReference>
<reference evidence="7" key="2">
    <citation type="journal article" date="2019" name="Int. J. Syst. Evol. Microbiol.">
        <title>The Global Catalogue of Microorganisms (GCM) 10K type strain sequencing project: providing services to taxonomists for standard genome sequencing and annotation.</title>
        <authorList>
            <consortium name="The Broad Institute Genomics Platform"/>
            <consortium name="The Broad Institute Genome Sequencing Center for Infectious Disease"/>
            <person name="Wu L."/>
            <person name="Ma J."/>
        </authorList>
    </citation>
    <scope>NUCLEOTIDE SEQUENCE [LARGE SCALE GENOMIC DNA]</scope>
    <source>
        <strain evidence="7">NBRC 107710</strain>
    </source>
</reference>
<dbReference type="CDD" id="cd02588">
    <property type="entry name" value="HAD_L2-DEX"/>
    <property type="match status" value="1"/>
</dbReference>
<dbReference type="GO" id="GO:0018784">
    <property type="term" value="F:(S)-2-haloacid dehalogenase activity"/>
    <property type="evidence" value="ECO:0007669"/>
    <property type="project" value="UniProtKB-UniRule"/>
</dbReference>
<dbReference type="InterPro" id="IPR023214">
    <property type="entry name" value="HAD_sf"/>
</dbReference>
<dbReference type="InterPro" id="IPR051540">
    <property type="entry name" value="S-2-haloacid_dehalogenase"/>
</dbReference>